<proteinExistence type="predicted"/>
<name>X1KF57_9ZZZZ</name>
<protein>
    <submittedName>
        <fullName evidence="1">Uncharacterized protein</fullName>
    </submittedName>
</protein>
<sequence>MENFGELEKGKNFTFFENLFFSDEDLSMRLIAGNVLSNRYSAHKKLIPLLEFS</sequence>
<organism evidence="1">
    <name type="scientific">marine sediment metagenome</name>
    <dbReference type="NCBI Taxonomy" id="412755"/>
    <lineage>
        <taxon>unclassified sequences</taxon>
        <taxon>metagenomes</taxon>
        <taxon>ecological metagenomes</taxon>
    </lineage>
</organism>
<evidence type="ECO:0000313" key="1">
    <source>
        <dbReference type="EMBL" id="GAH92270.1"/>
    </source>
</evidence>
<accession>X1KF57</accession>
<gene>
    <name evidence="1" type="ORF">S03H2_71588</name>
</gene>
<dbReference type="EMBL" id="BARU01047983">
    <property type="protein sequence ID" value="GAH92270.1"/>
    <property type="molecule type" value="Genomic_DNA"/>
</dbReference>
<comment type="caution">
    <text evidence="1">The sequence shown here is derived from an EMBL/GenBank/DDBJ whole genome shotgun (WGS) entry which is preliminary data.</text>
</comment>
<reference evidence="1" key="1">
    <citation type="journal article" date="2014" name="Front. Microbiol.">
        <title>High frequency of phylogenetically diverse reductive dehalogenase-homologous genes in deep subseafloor sedimentary metagenomes.</title>
        <authorList>
            <person name="Kawai M."/>
            <person name="Futagami T."/>
            <person name="Toyoda A."/>
            <person name="Takaki Y."/>
            <person name="Nishi S."/>
            <person name="Hori S."/>
            <person name="Arai W."/>
            <person name="Tsubouchi T."/>
            <person name="Morono Y."/>
            <person name="Uchiyama I."/>
            <person name="Ito T."/>
            <person name="Fujiyama A."/>
            <person name="Inagaki F."/>
            <person name="Takami H."/>
        </authorList>
    </citation>
    <scope>NUCLEOTIDE SEQUENCE</scope>
    <source>
        <strain evidence="1">Expedition CK06-06</strain>
    </source>
</reference>
<dbReference type="AlphaFoldDB" id="X1KF57"/>